<evidence type="ECO:0000256" key="3">
    <source>
        <dbReference type="PROSITE-ProRule" id="PRU10141"/>
    </source>
</evidence>
<feature type="compositionally biased region" description="Low complexity" evidence="4">
    <location>
        <begin position="193"/>
        <end position="204"/>
    </location>
</feature>
<dbReference type="Proteomes" id="UP000887568">
    <property type="component" value="Unplaced"/>
</dbReference>
<name>A0A914AAW1_PATMI</name>
<feature type="compositionally biased region" description="Low complexity" evidence="4">
    <location>
        <begin position="143"/>
        <end position="158"/>
    </location>
</feature>
<dbReference type="InterPro" id="IPR051681">
    <property type="entry name" value="Ser/Thr_Kinases-Pseudokinases"/>
</dbReference>
<dbReference type="Pfam" id="PF00069">
    <property type="entry name" value="Pkinase"/>
    <property type="match status" value="1"/>
</dbReference>
<feature type="domain" description="Protein kinase" evidence="5">
    <location>
        <begin position="221"/>
        <end position="496"/>
    </location>
</feature>
<organism evidence="6 7">
    <name type="scientific">Patiria miniata</name>
    <name type="common">Bat star</name>
    <name type="synonym">Asterina miniata</name>
    <dbReference type="NCBI Taxonomy" id="46514"/>
    <lineage>
        <taxon>Eukaryota</taxon>
        <taxon>Metazoa</taxon>
        <taxon>Echinodermata</taxon>
        <taxon>Eleutherozoa</taxon>
        <taxon>Asterozoa</taxon>
        <taxon>Asteroidea</taxon>
        <taxon>Valvatacea</taxon>
        <taxon>Valvatida</taxon>
        <taxon>Asterinidae</taxon>
        <taxon>Patiria</taxon>
    </lineage>
</organism>
<feature type="compositionally biased region" description="Polar residues" evidence="4">
    <location>
        <begin position="95"/>
        <end position="109"/>
    </location>
</feature>
<sequence length="496" mass="54812">MFRFASEFASVKFRSLSGYRLVSLQPAAAARRDAIALSPNCPPVKFSEEVMRRPETVHHKTVTSQQSRPPAATECRERSGRDNKSDDSGYEKSDLSPQHSPSTSQQRPNQDPPLTASNGGSTSQSVAEKTGDGDSDNDCPARVSTKVSSKTTSEGTSSPLISITAPQDDIEMGGDQVGELETNDPDNTRPQISPHSLGSPSSLPRIDKSDLNPVMTLKGNSYSAVKLGKGEFGEVSLMQSRSDGTLMAVKRLTKLRNPCRAEDAFTRETQAMDAVSSSKAFPKFLGTVDRYSFAMESIGNLDKRTSWSAYQMFKKRSNQMKSLDWLKVASDVTKGLMDMHEAGWTHNDLHSDNVMVCRDPENQSTGWEGKIIDLGYAYRIDNPPPPQQLTAKQKKKHFKDCAQLAPEIIEGTSCYNVQSDVYSLGVLFQDIAAESRRLSCLKALGKRCANKTPHMRPALDEVLQELSLMHYERLTQPRKNGPLANLFRSLKNRIRA</sequence>
<dbReference type="PANTHER" id="PTHR44329:SF298">
    <property type="entry name" value="MIXED LINEAGE KINASE DOMAIN-LIKE PROTEIN"/>
    <property type="match status" value="1"/>
</dbReference>
<dbReference type="Gene3D" id="1.10.510.10">
    <property type="entry name" value="Transferase(Phosphotransferase) domain 1"/>
    <property type="match status" value="1"/>
</dbReference>
<dbReference type="PANTHER" id="PTHR44329">
    <property type="entry name" value="SERINE/THREONINE-PROTEIN KINASE TNNI3K-RELATED"/>
    <property type="match status" value="1"/>
</dbReference>
<dbReference type="AlphaFoldDB" id="A0A914AAW1"/>
<dbReference type="InterPro" id="IPR011009">
    <property type="entry name" value="Kinase-like_dom_sf"/>
</dbReference>
<dbReference type="RefSeq" id="XP_038061010.1">
    <property type="nucleotide sequence ID" value="XM_038205082.1"/>
</dbReference>
<feature type="compositionally biased region" description="Basic and acidic residues" evidence="4">
    <location>
        <begin position="74"/>
        <end position="94"/>
    </location>
</feature>
<dbReference type="PROSITE" id="PS50011">
    <property type="entry name" value="PROTEIN_KINASE_DOM"/>
    <property type="match status" value="1"/>
</dbReference>
<evidence type="ECO:0000256" key="2">
    <source>
        <dbReference type="ARBA" id="ARBA00022840"/>
    </source>
</evidence>
<feature type="compositionally biased region" description="Polar residues" evidence="4">
    <location>
        <begin position="115"/>
        <end position="127"/>
    </location>
</feature>
<dbReference type="CDD" id="cd00180">
    <property type="entry name" value="PKc"/>
    <property type="match status" value="1"/>
</dbReference>
<dbReference type="InterPro" id="IPR017441">
    <property type="entry name" value="Protein_kinase_ATP_BS"/>
</dbReference>
<evidence type="ECO:0000259" key="5">
    <source>
        <dbReference type="PROSITE" id="PS50011"/>
    </source>
</evidence>
<keyword evidence="1 3" id="KW-0547">Nucleotide-binding</keyword>
<dbReference type="OrthoDB" id="6365500at2759"/>
<feature type="region of interest" description="Disordered" evidence="4">
    <location>
        <begin position="53"/>
        <end position="211"/>
    </location>
</feature>
<dbReference type="GeneID" id="119731809"/>
<proteinExistence type="predicted"/>
<evidence type="ECO:0000256" key="1">
    <source>
        <dbReference type="ARBA" id="ARBA00022741"/>
    </source>
</evidence>
<dbReference type="SUPFAM" id="SSF56112">
    <property type="entry name" value="Protein kinase-like (PK-like)"/>
    <property type="match status" value="1"/>
</dbReference>
<dbReference type="PROSITE" id="PS00107">
    <property type="entry name" value="PROTEIN_KINASE_ATP"/>
    <property type="match status" value="1"/>
</dbReference>
<dbReference type="EnsemblMetazoa" id="XM_038205082.1">
    <property type="protein sequence ID" value="XP_038061010.1"/>
    <property type="gene ID" value="LOC119731809"/>
</dbReference>
<accession>A0A914AAW1</accession>
<reference evidence="6" key="1">
    <citation type="submission" date="2022-11" db="UniProtKB">
        <authorList>
            <consortium name="EnsemblMetazoa"/>
        </authorList>
    </citation>
    <scope>IDENTIFICATION</scope>
</reference>
<keyword evidence="7" id="KW-1185">Reference proteome</keyword>
<dbReference type="OMA" id="ITCPERS"/>
<keyword evidence="2 3" id="KW-0067">ATP-binding</keyword>
<dbReference type="InterPro" id="IPR000719">
    <property type="entry name" value="Prot_kinase_dom"/>
</dbReference>
<protein>
    <recommendedName>
        <fullName evidence="5">Protein kinase domain-containing protein</fullName>
    </recommendedName>
</protein>
<evidence type="ECO:0000313" key="7">
    <source>
        <dbReference type="Proteomes" id="UP000887568"/>
    </source>
</evidence>
<dbReference type="GO" id="GO:0004672">
    <property type="term" value="F:protein kinase activity"/>
    <property type="evidence" value="ECO:0007669"/>
    <property type="project" value="InterPro"/>
</dbReference>
<dbReference type="Gene3D" id="3.30.200.20">
    <property type="entry name" value="Phosphorylase Kinase, domain 1"/>
    <property type="match status" value="1"/>
</dbReference>
<evidence type="ECO:0000313" key="6">
    <source>
        <dbReference type="EnsemblMetazoa" id="XP_038061010.1"/>
    </source>
</evidence>
<dbReference type="GO" id="GO:0005524">
    <property type="term" value="F:ATP binding"/>
    <property type="evidence" value="ECO:0007669"/>
    <property type="project" value="UniProtKB-UniRule"/>
</dbReference>
<dbReference type="GO" id="GO:0097527">
    <property type="term" value="P:necroptotic signaling pathway"/>
    <property type="evidence" value="ECO:0007669"/>
    <property type="project" value="TreeGrafter"/>
</dbReference>
<evidence type="ECO:0000256" key="4">
    <source>
        <dbReference type="SAM" id="MobiDB-lite"/>
    </source>
</evidence>
<feature type="binding site" evidence="3">
    <location>
        <position position="250"/>
    </location>
    <ligand>
        <name>ATP</name>
        <dbReference type="ChEBI" id="CHEBI:30616"/>
    </ligand>
</feature>